<keyword evidence="1 4" id="KW-0808">Transferase</keyword>
<keyword evidence="2" id="KW-0012">Acyltransferase</keyword>
<accession>A0A7Y7B566</accession>
<dbReference type="RefSeq" id="WP_171082035.1">
    <property type="nucleotide sequence ID" value="NZ_JABBXF010000033.1"/>
</dbReference>
<keyword evidence="5" id="KW-1185">Reference proteome</keyword>
<name>A0A7Y7B566_STRMO</name>
<dbReference type="Pfam" id="PF00583">
    <property type="entry name" value="Acetyltransf_1"/>
    <property type="match status" value="1"/>
</dbReference>
<evidence type="ECO:0000313" key="4">
    <source>
        <dbReference type="EMBL" id="NVK79219.1"/>
    </source>
</evidence>
<proteinExistence type="predicted"/>
<dbReference type="CDD" id="cd04301">
    <property type="entry name" value="NAT_SF"/>
    <property type="match status" value="1"/>
</dbReference>
<dbReference type="PROSITE" id="PS51186">
    <property type="entry name" value="GNAT"/>
    <property type="match status" value="1"/>
</dbReference>
<evidence type="ECO:0000259" key="3">
    <source>
        <dbReference type="PROSITE" id="PS51186"/>
    </source>
</evidence>
<protein>
    <submittedName>
        <fullName evidence="4">GNAT family N-acetyltransferase</fullName>
    </submittedName>
</protein>
<dbReference type="PANTHER" id="PTHR43877">
    <property type="entry name" value="AMINOALKYLPHOSPHONATE N-ACETYLTRANSFERASE-RELATED-RELATED"/>
    <property type="match status" value="1"/>
</dbReference>
<comment type="caution">
    <text evidence="4">The sequence shown here is derived from an EMBL/GenBank/DDBJ whole genome shotgun (WGS) entry which is preliminary data.</text>
</comment>
<feature type="domain" description="N-acetyltransferase" evidence="3">
    <location>
        <begin position="6"/>
        <end position="145"/>
    </location>
</feature>
<dbReference type="Gene3D" id="3.40.630.30">
    <property type="match status" value="1"/>
</dbReference>
<dbReference type="AlphaFoldDB" id="A0A7Y7B566"/>
<dbReference type="SUPFAM" id="SSF55729">
    <property type="entry name" value="Acyl-CoA N-acyltransferases (Nat)"/>
    <property type="match status" value="1"/>
</dbReference>
<reference evidence="4 5" key="1">
    <citation type="submission" date="2020-04" db="EMBL/GenBank/DDBJ databases">
        <title>Draft Genome Sequence of Streptomyces morookaense DSM 40503, an 8-azaguanine-producing strain.</title>
        <authorList>
            <person name="Qi J."/>
            <person name="Gao J.-M."/>
        </authorList>
    </citation>
    <scope>NUCLEOTIDE SEQUENCE [LARGE SCALE GENOMIC DNA]</scope>
    <source>
        <strain evidence="4 5">DSM 40503</strain>
    </source>
</reference>
<dbReference type="InterPro" id="IPR000182">
    <property type="entry name" value="GNAT_dom"/>
</dbReference>
<gene>
    <name evidence="4" type="ORF">HG542_16295</name>
</gene>
<sequence length="145" mass="15629">MQLTTTVVEPGDSRMAADVQPLLHTLRPALTPEACAAFVTEAHAQGLVFLAAYDDADGRCAGLATYRVLATSRGRVLFVDDLVTDPGRRSEGIGARLWEELESRAARAGCERLELDSGVTNGGAHRFYHARGMTVSAFHFASPLR</sequence>
<dbReference type="EMBL" id="JABBXF010000033">
    <property type="protein sequence ID" value="NVK79219.1"/>
    <property type="molecule type" value="Genomic_DNA"/>
</dbReference>
<dbReference type="Proteomes" id="UP000587462">
    <property type="component" value="Unassembled WGS sequence"/>
</dbReference>
<evidence type="ECO:0000256" key="2">
    <source>
        <dbReference type="ARBA" id="ARBA00023315"/>
    </source>
</evidence>
<dbReference type="PANTHER" id="PTHR43877:SF2">
    <property type="entry name" value="AMINOALKYLPHOSPHONATE N-ACETYLTRANSFERASE-RELATED"/>
    <property type="match status" value="1"/>
</dbReference>
<dbReference type="GO" id="GO:0016747">
    <property type="term" value="F:acyltransferase activity, transferring groups other than amino-acyl groups"/>
    <property type="evidence" value="ECO:0007669"/>
    <property type="project" value="InterPro"/>
</dbReference>
<evidence type="ECO:0000256" key="1">
    <source>
        <dbReference type="ARBA" id="ARBA00022679"/>
    </source>
</evidence>
<dbReference type="InterPro" id="IPR016181">
    <property type="entry name" value="Acyl_CoA_acyltransferase"/>
</dbReference>
<organism evidence="4 5">
    <name type="scientific">Streptomyces morookaense</name>
    <name type="common">Streptoverticillium morookaense</name>
    <dbReference type="NCBI Taxonomy" id="1970"/>
    <lineage>
        <taxon>Bacteria</taxon>
        <taxon>Bacillati</taxon>
        <taxon>Actinomycetota</taxon>
        <taxon>Actinomycetes</taxon>
        <taxon>Kitasatosporales</taxon>
        <taxon>Streptomycetaceae</taxon>
        <taxon>Streptomyces</taxon>
    </lineage>
</organism>
<evidence type="ECO:0000313" key="5">
    <source>
        <dbReference type="Proteomes" id="UP000587462"/>
    </source>
</evidence>
<dbReference type="InterPro" id="IPR050832">
    <property type="entry name" value="Bact_Acetyltransf"/>
</dbReference>